<dbReference type="EMBL" id="KE747826">
    <property type="protein sequence ID" value="RMZ71135.1"/>
    <property type="molecule type" value="Genomic_DNA"/>
</dbReference>
<dbReference type="AlphaFoldDB" id="A0A3M7M9E4"/>
<sequence>MIAHINSKDTKVDDKPSNVECHTTYRNKLGEKIIFHQRYVRPGYAKPSGYEFVPTGNAFVTRKCRDLAQNLYVVYSPETRKKPATKIGIYVPEGTFDKVQSEFQAKRVKLEEDLLRALEKEYPNIPPVDKDKLHLSILEEYPHVTGISTLSPKVPSLARDYVRRQCTTPGKHSLILYNIGRSLGNTSISEPLQKINQKINEVLTDWRGGRLVENEPIMIKIDGTSGRKVKE</sequence>
<gene>
    <name evidence="1" type="ORF">GMOD_00005646</name>
</gene>
<dbReference type="Proteomes" id="UP000265663">
    <property type="component" value="Unassembled WGS sequence"/>
</dbReference>
<reference evidence="1 2" key="1">
    <citation type="journal article" date="2014" name="PLoS ONE">
        <title>De novo Genome Assembly of the Fungal Plant Pathogen Pyrenophora semeniperda.</title>
        <authorList>
            <person name="Soliai M.M."/>
            <person name="Meyer S.E."/>
            <person name="Udall J.A."/>
            <person name="Elzinga D.E."/>
            <person name="Hermansen R.A."/>
            <person name="Bodily P.M."/>
            <person name="Hart A.A."/>
            <person name="Coleman C.E."/>
        </authorList>
    </citation>
    <scope>NUCLEOTIDE SEQUENCE [LARGE SCALE GENOMIC DNA]</scope>
    <source>
        <strain evidence="1 2">CCB06</strain>
        <tissue evidence="1">Mycelium</tissue>
    </source>
</reference>
<proteinExistence type="predicted"/>
<accession>A0A3M7M9E4</accession>
<evidence type="ECO:0000313" key="2">
    <source>
        <dbReference type="Proteomes" id="UP000265663"/>
    </source>
</evidence>
<organism evidence="1 2">
    <name type="scientific">Pyrenophora seminiperda CCB06</name>
    <dbReference type="NCBI Taxonomy" id="1302712"/>
    <lineage>
        <taxon>Eukaryota</taxon>
        <taxon>Fungi</taxon>
        <taxon>Dikarya</taxon>
        <taxon>Ascomycota</taxon>
        <taxon>Pezizomycotina</taxon>
        <taxon>Dothideomycetes</taxon>
        <taxon>Pleosporomycetidae</taxon>
        <taxon>Pleosporales</taxon>
        <taxon>Pleosporineae</taxon>
        <taxon>Pleosporaceae</taxon>
        <taxon>Pyrenophora</taxon>
    </lineage>
</organism>
<evidence type="ECO:0000313" key="1">
    <source>
        <dbReference type="EMBL" id="RMZ71135.1"/>
    </source>
</evidence>
<keyword evidence="2" id="KW-1185">Reference proteome</keyword>
<dbReference type="OrthoDB" id="5381833at2759"/>
<protein>
    <submittedName>
        <fullName evidence="1">Uncharacterized protein</fullName>
    </submittedName>
</protein>
<name>A0A3M7M9E4_9PLEO</name>